<dbReference type="PROSITE" id="PS51387">
    <property type="entry name" value="FAD_PCMH"/>
    <property type="match status" value="1"/>
</dbReference>
<dbReference type="InterPro" id="IPR036318">
    <property type="entry name" value="FAD-bd_PCMH-like_sf"/>
</dbReference>
<dbReference type="Gene3D" id="3.30.70.2520">
    <property type="match status" value="1"/>
</dbReference>
<dbReference type="GO" id="GO:0071949">
    <property type="term" value="F:FAD binding"/>
    <property type="evidence" value="ECO:0007669"/>
    <property type="project" value="InterPro"/>
</dbReference>
<dbReference type="PANTHER" id="PTHR43762">
    <property type="entry name" value="L-GULONOLACTONE OXIDASE"/>
    <property type="match status" value="1"/>
</dbReference>
<organism evidence="4">
    <name type="scientific">Chromera velia CCMP2878</name>
    <dbReference type="NCBI Taxonomy" id="1169474"/>
    <lineage>
        <taxon>Eukaryota</taxon>
        <taxon>Sar</taxon>
        <taxon>Alveolata</taxon>
        <taxon>Colpodellida</taxon>
        <taxon>Chromeraceae</taxon>
        <taxon>Chromera</taxon>
    </lineage>
</organism>
<evidence type="ECO:0000256" key="1">
    <source>
        <dbReference type="ARBA" id="ARBA00023002"/>
    </source>
</evidence>
<dbReference type="PANTHER" id="PTHR43762:SF1">
    <property type="entry name" value="D-ARABINONO-1,4-LACTONE OXIDASE"/>
    <property type="match status" value="1"/>
</dbReference>
<feature type="chain" id="PRO_5005192300" description="FAD-binding PCMH-type domain-containing protein" evidence="2">
    <location>
        <begin position="20"/>
        <end position="496"/>
    </location>
</feature>
<dbReference type="VEuPathDB" id="CryptoDB:Cvel_9119"/>
<proteinExistence type="predicted"/>
<dbReference type="GO" id="GO:0016020">
    <property type="term" value="C:membrane"/>
    <property type="evidence" value="ECO:0007669"/>
    <property type="project" value="InterPro"/>
</dbReference>
<dbReference type="GO" id="GO:0003885">
    <property type="term" value="F:D-arabinono-1,4-lactone oxidase activity"/>
    <property type="evidence" value="ECO:0007669"/>
    <property type="project" value="InterPro"/>
</dbReference>
<dbReference type="InterPro" id="IPR016171">
    <property type="entry name" value="Vanillyl_alc_oxidase_C-sub2"/>
</dbReference>
<evidence type="ECO:0000256" key="2">
    <source>
        <dbReference type="SAM" id="SignalP"/>
    </source>
</evidence>
<dbReference type="InterPro" id="IPR016169">
    <property type="entry name" value="FAD-bd_PCMH_sub2"/>
</dbReference>
<dbReference type="AlphaFoldDB" id="A0A0G4HWV1"/>
<dbReference type="InterPro" id="IPR016166">
    <property type="entry name" value="FAD-bd_PCMH"/>
</dbReference>
<dbReference type="InterPro" id="IPR010031">
    <property type="entry name" value="FAD_lactone_oxidase-like"/>
</dbReference>
<gene>
    <name evidence="4" type="ORF">Cvel_9119</name>
</gene>
<feature type="domain" description="FAD-binding PCMH-type" evidence="3">
    <location>
        <begin position="52"/>
        <end position="224"/>
    </location>
</feature>
<dbReference type="Gene3D" id="3.30.465.10">
    <property type="match status" value="1"/>
</dbReference>
<sequence>MTFSFRAAAIVLGLTCCWADPLSLESGLSSPISVFPASISYGLHFSTWDGRKSCRPREYRVAKAEEDVVEIIQRVAKEGEKVKVIGAGLSFSGVQLADDDVGVMLSLDGMNRILSVKGTQVEVEAGIRLRDLCERLAADHGLALPNLGATATQSIVGAASTGTHGTGTELGAIATQIVRLRVVDGKGGVHETSETEDAELFRAARVGVGAVGVITRVTLQAVPLWKMQFTSFPYSLTNLLKDLPNLMSQYKRLQWSFTPFSDNATVLVREDVPWDTPIDPPGPDGGCWSKTQPTRPTCTDLSYKTLTDSQQQYKSRKLYTEMEMFVPVEDSRKAIEDYVAWIDTVRDQHDPAVSVSVMVRYVASDDIFLSPMSGRDTAVLSVIVAGDRQQSGDPGEFESFSKGLQGVCETKYKGRPHWGKVNWTRLTGQSWENQNLFLREEKTPEYLRRAYGEENWDRFQKVMQRMDPQGMFVNSYLRERFFANEERIQRNSVIVE</sequence>
<evidence type="ECO:0000313" key="4">
    <source>
        <dbReference type="EMBL" id="CEM48946.1"/>
    </source>
</evidence>
<evidence type="ECO:0000259" key="3">
    <source>
        <dbReference type="PROSITE" id="PS51387"/>
    </source>
</evidence>
<dbReference type="PhylomeDB" id="A0A0G4HWV1"/>
<reference evidence="4" key="1">
    <citation type="submission" date="2014-11" db="EMBL/GenBank/DDBJ databases">
        <authorList>
            <person name="Otto D Thomas"/>
            <person name="Naeem Raeece"/>
        </authorList>
    </citation>
    <scope>NUCLEOTIDE SEQUENCE</scope>
</reference>
<name>A0A0G4HWV1_9ALVE</name>
<dbReference type="PIRSF" id="PIRSF000136">
    <property type="entry name" value="LGO_GLO"/>
    <property type="match status" value="1"/>
</dbReference>
<dbReference type="InterPro" id="IPR016167">
    <property type="entry name" value="FAD-bd_PCMH_sub1"/>
</dbReference>
<accession>A0A0G4HWV1</accession>
<dbReference type="SUPFAM" id="SSF56176">
    <property type="entry name" value="FAD-binding/transporter-associated domain-like"/>
    <property type="match status" value="1"/>
</dbReference>
<protein>
    <recommendedName>
        <fullName evidence="3">FAD-binding PCMH-type domain-containing protein</fullName>
    </recommendedName>
</protein>
<keyword evidence="2" id="KW-0732">Signal</keyword>
<keyword evidence="1" id="KW-0560">Oxidoreductase</keyword>
<dbReference type="InterPro" id="IPR007173">
    <property type="entry name" value="ALO_C"/>
</dbReference>
<dbReference type="InterPro" id="IPR006094">
    <property type="entry name" value="Oxid_FAD_bind_N"/>
</dbReference>
<dbReference type="Pfam" id="PF01565">
    <property type="entry name" value="FAD_binding_4"/>
    <property type="match status" value="1"/>
</dbReference>
<dbReference type="Gene3D" id="3.30.43.10">
    <property type="entry name" value="Uridine Diphospho-n-acetylenolpyruvylglucosamine Reductase, domain 2"/>
    <property type="match status" value="1"/>
</dbReference>
<dbReference type="Pfam" id="PF04030">
    <property type="entry name" value="ALO"/>
    <property type="match status" value="1"/>
</dbReference>
<dbReference type="Gene3D" id="1.10.45.10">
    <property type="entry name" value="Vanillyl-alcohol Oxidase, Chain A, domain 4"/>
    <property type="match status" value="1"/>
</dbReference>
<dbReference type="EMBL" id="CDMZ01004196">
    <property type="protein sequence ID" value="CEM48946.1"/>
    <property type="molecule type" value="Genomic_DNA"/>
</dbReference>
<feature type="signal peptide" evidence="2">
    <location>
        <begin position="1"/>
        <end position="19"/>
    </location>
</feature>